<feature type="transmembrane region" description="Helical" evidence="2">
    <location>
        <begin position="201"/>
        <end position="219"/>
    </location>
</feature>
<evidence type="ECO:0000313" key="3">
    <source>
        <dbReference type="EMBL" id="CBI07298.1"/>
    </source>
</evidence>
<dbReference type="AlphaFoldDB" id="E6QJ82"/>
<gene>
    <name evidence="3" type="ORF">CARN6_0628</name>
</gene>
<organism evidence="3">
    <name type="scientific">mine drainage metagenome</name>
    <dbReference type="NCBI Taxonomy" id="410659"/>
    <lineage>
        <taxon>unclassified sequences</taxon>
        <taxon>metagenomes</taxon>
        <taxon>ecological metagenomes</taxon>
    </lineage>
</organism>
<feature type="transmembrane region" description="Helical" evidence="2">
    <location>
        <begin position="164"/>
        <end position="181"/>
    </location>
</feature>
<feature type="compositionally biased region" description="Polar residues" evidence="1">
    <location>
        <begin position="229"/>
        <end position="247"/>
    </location>
</feature>
<evidence type="ECO:0000256" key="2">
    <source>
        <dbReference type="SAM" id="Phobius"/>
    </source>
</evidence>
<feature type="region of interest" description="Disordered" evidence="1">
    <location>
        <begin position="225"/>
        <end position="247"/>
    </location>
</feature>
<evidence type="ECO:0000256" key="1">
    <source>
        <dbReference type="SAM" id="MobiDB-lite"/>
    </source>
</evidence>
<keyword evidence="2" id="KW-1133">Transmembrane helix</keyword>
<protein>
    <submittedName>
        <fullName evidence="3">Uncharacterized protein</fullName>
    </submittedName>
</protein>
<keyword evidence="2" id="KW-0472">Membrane</keyword>
<keyword evidence="2" id="KW-0812">Transmembrane</keyword>
<sequence length="247" mass="27142">MKCKMFITYSDLPDNIHHFIKRHFQMLASIMVISLFSGVALATTAQVGGWSITGLTPKVAQMVGNTRFSSDANVATIENSVNAAAAQDGYSDAHLGAWEGKTIHSSLQTISEYNKAGYRLLEYNGLILLCFIAFFATTGALLTMSGNSHTNKRTMTFIPRSTRILAVVVSWALIVVGYFFVIDSINYSHCSVEVSHRIPLLLWSPMLGIVLISLIAFYTSETYRKKPDSGSNSGPDNVRINNSCLSR</sequence>
<feature type="transmembrane region" description="Helical" evidence="2">
    <location>
        <begin position="123"/>
        <end position="143"/>
    </location>
</feature>
<feature type="transmembrane region" description="Helical" evidence="2">
    <location>
        <begin position="27"/>
        <end position="52"/>
    </location>
</feature>
<name>E6QJ82_9ZZZZ</name>
<dbReference type="EMBL" id="CABQ01000086">
    <property type="protein sequence ID" value="CBI07298.1"/>
    <property type="molecule type" value="Genomic_DNA"/>
</dbReference>
<accession>E6QJ82</accession>
<reference evidence="3" key="1">
    <citation type="submission" date="2009-10" db="EMBL/GenBank/DDBJ databases">
        <title>Diversity of trophic interactions inside an arsenic-rich microbial ecosystem.</title>
        <authorList>
            <person name="Bertin P.N."/>
            <person name="Heinrich-Salmeron A."/>
            <person name="Pelletier E."/>
            <person name="Goulhen-Chollet F."/>
            <person name="Arsene-Ploetze F."/>
            <person name="Gallien S."/>
            <person name="Calteau A."/>
            <person name="Vallenet D."/>
            <person name="Casiot C."/>
            <person name="Chane-Woon-Ming B."/>
            <person name="Giloteaux L."/>
            <person name="Barakat M."/>
            <person name="Bonnefoy V."/>
            <person name="Bruneel O."/>
            <person name="Chandler M."/>
            <person name="Cleiss J."/>
            <person name="Duran R."/>
            <person name="Elbaz-Poulichet F."/>
            <person name="Fonknechten N."/>
            <person name="Lauga B."/>
            <person name="Mornico D."/>
            <person name="Ortet P."/>
            <person name="Schaeffer C."/>
            <person name="Siguier P."/>
            <person name="Alexander Thil Smith A."/>
            <person name="Van Dorsselaer A."/>
            <person name="Weissenbach J."/>
            <person name="Medigue C."/>
            <person name="Le Paslier D."/>
        </authorList>
    </citation>
    <scope>NUCLEOTIDE SEQUENCE</scope>
</reference>
<comment type="caution">
    <text evidence="3">The sequence shown here is derived from an EMBL/GenBank/DDBJ whole genome shotgun (WGS) entry which is preliminary data.</text>
</comment>
<proteinExistence type="predicted"/>